<dbReference type="Pfam" id="PF07993">
    <property type="entry name" value="NAD_binding_4"/>
    <property type="match status" value="1"/>
</dbReference>
<dbReference type="Pfam" id="PF13193">
    <property type="entry name" value="AMP-binding_C"/>
    <property type="match status" value="1"/>
</dbReference>
<proteinExistence type="predicted"/>
<reference evidence="5 6" key="1">
    <citation type="journal article" date="2015" name="Genome Biol. Evol.">
        <title>Comparative Genomics of a Bacterivorous Green Alga Reveals Evolutionary Causalities and Consequences of Phago-Mixotrophic Mode of Nutrition.</title>
        <authorList>
            <person name="Burns J.A."/>
            <person name="Paasch A."/>
            <person name="Narechania A."/>
            <person name="Kim E."/>
        </authorList>
    </citation>
    <scope>NUCLEOTIDE SEQUENCE [LARGE SCALE GENOMIC DNA]</scope>
    <source>
        <strain evidence="5 6">PLY_AMNH</strain>
    </source>
</reference>
<protein>
    <recommendedName>
        <fullName evidence="4">Carrier domain-containing protein</fullName>
    </recommendedName>
</protein>
<dbReference type="InterPro" id="IPR036291">
    <property type="entry name" value="NAD(P)-bd_dom_sf"/>
</dbReference>
<name>A0AAE0CG33_9CHLO</name>
<comment type="caution">
    <text evidence="5">The sequence shown here is derived from an EMBL/GenBank/DDBJ whole genome shotgun (WGS) entry which is preliminary data.</text>
</comment>
<evidence type="ECO:0000313" key="6">
    <source>
        <dbReference type="Proteomes" id="UP001190700"/>
    </source>
</evidence>
<evidence type="ECO:0000256" key="2">
    <source>
        <dbReference type="ARBA" id="ARBA00022553"/>
    </source>
</evidence>
<dbReference type="EMBL" id="LGRX02023683">
    <property type="protein sequence ID" value="KAK3254366.1"/>
    <property type="molecule type" value="Genomic_DNA"/>
</dbReference>
<feature type="compositionally biased region" description="Polar residues" evidence="3">
    <location>
        <begin position="685"/>
        <end position="697"/>
    </location>
</feature>
<dbReference type="InterPro" id="IPR045851">
    <property type="entry name" value="AMP-bd_C_sf"/>
</dbReference>
<dbReference type="Gene3D" id="1.10.1200.10">
    <property type="entry name" value="ACP-like"/>
    <property type="match status" value="1"/>
</dbReference>
<evidence type="ECO:0000256" key="1">
    <source>
        <dbReference type="ARBA" id="ARBA00022450"/>
    </source>
</evidence>
<sequence length="730" mass="79065">MSPGRLPAEAVWSACIRRAVRLLCLHLPTLNRRPRRSVRPALSRAACMGRQQDLIEGLTHVLQQDLIGWLTAEVLASQIELGEIEQTLASFNGVAGAVVLLQPDKAGFQRLVAWVHAVDADLEEAALLDFAATMLPKYMLPSELVLMDVFPLTPNGKIDLKALPEPVSRKLQTIQPPEGYTQTALAEIWKEILGVRLVSQSDDFFALGGNSITLAQLHQRLRTQFEVKVELSQLYTRLELAQMANLLENATGEDAVDWARECTLPADLRAEGMFSSQLGHQGRPLQGVFLTGATGYVGAYLLRALLAVKSVHRVWCAVRGADPATALQRLQDNLQQYKLWDPHQAHSEPGQQRRQMPHRAPSHRTRPLRAPFLLGRVTSGGRSAQVIVVLSDLEQPQLGMSAEDWEEVAAGADAVVHNGAVVNFNMPYSAMRPANVAATLDILRLTAATTPKILYHISTLSTFANATPGSVIGSHCMPTLTGLVGGYPQSKAVGEHLVRAAAERGCAAVIVRLGRILGDGARAAFEKEKPSQGSPHSSPVKARSAASQVPLAEMPSRGNKNDFMVRFVQGCIQAGYLPDNYISDGILPVDCAAAFLVQHVASATSQDGRTALPPAIHLNHPQPLPAHDFLQFMTYRSGYHLRMVPTERFFELLAQTGTANALFPLIDTMRARFGAASAAAETDAQRSTPNPSTSSSAHPALQKSGLSIEVDAVSQETLFVSNIDPSEVPP</sequence>
<feature type="domain" description="Carrier" evidence="4">
    <location>
        <begin position="176"/>
        <end position="251"/>
    </location>
</feature>
<feature type="region of interest" description="Disordered" evidence="3">
    <location>
        <begin position="344"/>
        <end position="365"/>
    </location>
</feature>
<evidence type="ECO:0000259" key="4">
    <source>
        <dbReference type="PROSITE" id="PS50075"/>
    </source>
</evidence>
<keyword evidence="6" id="KW-1185">Reference proteome</keyword>
<dbReference type="InterPro" id="IPR025110">
    <property type="entry name" value="AMP-bd_C"/>
</dbReference>
<gene>
    <name evidence="5" type="ORF">CYMTET_36418</name>
</gene>
<feature type="region of interest" description="Disordered" evidence="3">
    <location>
        <begin position="525"/>
        <end position="554"/>
    </location>
</feature>
<feature type="region of interest" description="Disordered" evidence="3">
    <location>
        <begin position="680"/>
        <end position="701"/>
    </location>
</feature>
<dbReference type="Pfam" id="PF00550">
    <property type="entry name" value="PP-binding"/>
    <property type="match status" value="1"/>
</dbReference>
<feature type="compositionally biased region" description="Basic residues" evidence="3">
    <location>
        <begin position="355"/>
        <end position="365"/>
    </location>
</feature>
<dbReference type="SUPFAM" id="SSF47336">
    <property type="entry name" value="ACP-like"/>
    <property type="match status" value="1"/>
</dbReference>
<accession>A0AAE0CG33</accession>
<dbReference type="AlphaFoldDB" id="A0AAE0CG33"/>
<dbReference type="SUPFAM" id="SSF51735">
    <property type="entry name" value="NAD(P)-binding Rossmann-fold domains"/>
    <property type="match status" value="1"/>
</dbReference>
<feature type="non-terminal residue" evidence="5">
    <location>
        <position position="730"/>
    </location>
</feature>
<keyword evidence="2" id="KW-0597">Phosphoprotein</keyword>
<dbReference type="InterPro" id="IPR009081">
    <property type="entry name" value="PP-bd_ACP"/>
</dbReference>
<dbReference type="InterPro" id="IPR013120">
    <property type="entry name" value="FAR_NAD-bd"/>
</dbReference>
<evidence type="ECO:0000256" key="3">
    <source>
        <dbReference type="SAM" id="MobiDB-lite"/>
    </source>
</evidence>
<dbReference type="Gene3D" id="3.40.50.720">
    <property type="entry name" value="NAD(P)-binding Rossmann-like Domain"/>
    <property type="match status" value="1"/>
</dbReference>
<dbReference type="PANTHER" id="PTHR44845:SF6">
    <property type="entry name" value="BETA-ALANINE-ACTIVATING ENZYME"/>
    <property type="match status" value="1"/>
</dbReference>
<dbReference type="Gene3D" id="3.30.300.30">
    <property type="match status" value="1"/>
</dbReference>
<dbReference type="PROSITE" id="PS50075">
    <property type="entry name" value="CARRIER"/>
    <property type="match status" value="1"/>
</dbReference>
<dbReference type="SUPFAM" id="SSF56801">
    <property type="entry name" value="Acetyl-CoA synthetase-like"/>
    <property type="match status" value="1"/>
</dbReference>
<organism evidence="5 6">
    <name type="scientific">Cymbomonas tetramitiformis</name>
    <dbReference type="NCBI Taxonomy" id="36881"/>
    <lineage>
        <taxon>Eukaryota</taxon>
        <taxon>Viridiplantae</taxon>
        <taxon>Chlorophyta</taxon>
        <taxon>Pyramimonadophyceae</taxon>
        <taxon>Pyramimonadales</taxon>
        <taxon>Pyramimonadaceae</taxon>
        <taxon>Cymbomonas</taxon>
    </lineage>
</organism>
<dbReference type="Proteomes" id="UP001190700">
    <property type="component" value="Unassembled WGS sequence"/>
</dbReference>
<evidence type="ECO:0000313" key="5">
    <source>
        <dbReference type="EMBL" id="KAK3254366.1"/>
    </source>
</evidence>
<keyword evidence="1" id="KW-0596">Phosphopantetheine</keyword>
<dbReference type="PANTHER" id="PTHR44845">
    <property type="entry name" value="CARRIER DOMAIN-CONTAINING PROTEIN"/>
    <property type="match status" value="1"/>
</dbReference>
<dbReference type="InterPro" id="IPR036736">
    <property type="entry name" value="ACP-like_sf"/>
</dbReference>